<dbReference type="PANTHER" id="PTHR11636:SF89">
    <property type="entry name" value="POU DOMAIN PROTEIN 2, ISOFORM B-RELATED"/>
    <property type="match status" value="1"/>
</dbReference>
<evidence type="ECO:0000313" key="11">
    <source>
        <dbReference type="Proteomes" id="UP000095281"/>
    </source>
</evidence>
<dbReference type="InterPro" id="IPR013847">
    <property type="entry name" value="POU"/>
</dbReference>
<feature type="domain" description="POU-specific" evidence="10">
    <location>
        <begin position="758"/>
        <end position="832"/>
    </location>
</feature>
<evidence type="ECO:0000256" key="5">
    <source>
        <dbReference type="PROSITE-ProRule" id="PRU00108"/>
    </source>
</evidence>
<evidence type="ECO:0000259" key="9">
    <source>
        <dbReference type="PROSITE" id="PS50071"/>
    </source>
</evidence>
<dbReference type="PANTHER" id="PTHR11636">
    <property type="entry name" value="POU DOMAIN"/>
    <property type="match status" value="1"/>
</dbReference>
<reference evidence="12" key="1">
    <citation type="submission" date="2016-11" db="UniProtKB">
        <authorList>
            <consortium name="WormBaseParasite"/>
        </authorList>
    </citation>
    <scope>IDENTIFICATION</scope>
</reference>
<keyword evidence="7" id="KW-0804">Transcription</keyword>
<dbReference type="Proteomes" id="UP000095281">
    <property type="component" value="Unplaced"/>
</dbReference>
<accession>A0A1I8BLH1</accession>
<feature type="compositionally biased region" description="Polar residues" evidence="8">
    <location>
        <begin position="105"/>
        <end position="127"/>
    </location>
</feature>
<organism evidence="11 12">
    <name type="scientific">Meloidogyne hapla</name>
    <name type="common">Root-knot nematode worm</name>
    <dbReference type="NCBI Taxonomy" id="6305"/>
    <lineage>
        <taxon>Eukaryota</taxon>
        <taxon>Metazoa</taxon>
        <taxon>Ecdysozoa</taxon>
        <taxon>Nematoda</taxon>
        <taxon>Chromadorea</taxon>
        <taxon>Rhabditida</taxon>
        <taxon>Tylenchina</taxon>
        <taxon>Tylenchomorpha</taxon>
        <taxon>Tylenchoidea</taxon>
        <taxon>Meloidogynidae</taxon>
        <taxon>Meloidogyninae</taxon>
        <taxon>Meloidogyne</taxon>
    </lineage>
</organism>
<evidence type="ECO:0000256" key="8">
    <source>
        <dbReference type="SAM" id="MobiDB-lite"/>
    </source>
</evidence>
<dbReference type="SMART" id="SM00389">
    <property type="entry name" value="HOX"/>
    <property type="match status" value="1"/>
</dbReference>
<dbReference type="InterPro" id="IPR000327">
    <property type="entry name" value="POU_dom"/>
</dbReference>
<dbReference type="InterPro" id="IPR010982">
    <property type="entry name" value="Lambda_DNA-bd_dom_sf"/>
</dbReference>
<feature type="compositionally biased region" description="Low complexity" evidence="8">
    <location>
        <begin position="1"/>
        <end position="15"/>
    </location>
</feature>
<dbReference type="GO" id="GO:0000978">
    <property type="term" value="F:RNA polymerase II cis-regulatory region sequence-specific DNA binding"/>
    <property type="evidence" value="ECO:0007669"/>
    <property type="project" value="TreeGrafter"/>
</dbReference>
<dbReference type="FunFam" id="1.10.260.40:FF:000001">
    <property type="entry name" value="POU domain protein"/>
    <property type="match status" value="1"/>
</dbReference>
<keyword evidence="11" id="KW-1185">Reference proteome</keyword>
<dbReference type="PROSITE" id="PS51179">
    <property type="entry name" value="POU_3"/>
    <property type="match status" value="1"/>
</dbReference>
<comment type="similarity">
    <text evidence="7">Belongs to the POU transcription factor family.</text>
</comment>
<dbReference type="PROSITE" id="PS50071">
    <property type="entry name" value="HOMEOBOX_2"/>
    <property type="match status" value="1"/>
</dbReference>
<dbReference type="InterPro" id="IPR009057">
    <property type="entry name" value="Homeodomain-like_sf"/>
</dbReference>
<evidence type="ECO:0000313" key="12">
    <source>
        <dbReference type="WBParaSite" id="MhA1_Contig32.frz3.fgene1"/>
    </source>
</evidence>
<feature type="region of interest" description="Disordered" evidence="8">
    <location>
        <begin position="1"/>
        <end position="168"/>
    </location>
</feature>
<evidence type="ECO:0000256" key="1">
    <source>
        <dbReference type="ARBA" id="ARBA00004123"/>
    </source>
</evidence>
<feature type="compositionally biased region" description="Acidic residues" evidence="8">
    <location>
        <begin position="1152"/>
        <end position="1163"/>
    </location>
</feature>
<keyword evidence="2 5" id="KW-0238">DNA-binding</keyword>
<dbReference type="InterPro" id="IPR017970">
    <property type="entry name" value="Homeobox_CS"/>
</dbReference>
<comment type="subcellular location">
    <subcellularLocation>
        <location evidence="1 5 6">Nucleus</location>
    </subcellularLocation>
</comment>
<dbReference type="SUPFAM" id="SSF47413">
    <property type="entry name" value="lambda repressor-like DNA-binding domains"/>
    <property type="match status" value="1"/>
</dbReference>
<feature type="compositionally biased region" description="Polar residues" evidence="8">
    <location>
        <begin position="457"/>
        <end position="489"/>
    </location>
</feature>
<evidence type="ECO:0000256" key="7">
    <source>
        <dbReference type="RuleBase" id="RU361194"/>
    </source>
</evidence>
<dbReference type="Pfam" id="PF00046">
    <property type="entry name" value="Homeodomain"/>
    <property type="match status" value="1"/>
</dbReference>
<dbReference type="PROSITE" id="PS00027">
    <property type="entry name" value="HOMEOBOX_1"/>
    <property type="match status" value="1"/>
</dbReference>
<dbReference type="GO" id="GO:0005634">
    <property type="term" value="C:nucleus"/>
    <property type="evidence" value="ECO:0007669"/>
    <property type="project" value="UniProtKB-SubCell"/>
</dbReference>
<keyword evidence="3 5" id="KW-0371">Homeobox</keyword>
<evidence type="ECO:0000256" key="2">
    <source>
        <dbReference type="ARBA" id="ARBA00023125"/>
    </source>
</evidence>
<dbReference type="PRINTS" id="PR00028">
    <property type="entry name" value="POUDOMAIN"/>
</dbReference>
<dbReference type="PROSITE" id="PS00465">
    <property type="entry name" value="POU_2"/>
    <property type="match status" value="1"/>
</dbReference>
<protein>
    <recommendedName>
        <fullName evidence="7">POU domain protein</fullName>
    </recommendedName>
</protein>
<feature type="compositionally biased region" description="Acidic residues" evidence="8">
    <location>
        <begin position="1104"/>
        <end position="1113"/>
    </location>
</feature>
<dbReference type="GO" id="GO:0000981">
    <property type="term" value="F:DNA-binding transcription factor activity, RNA polymerase II-specific"/>
    <property type="evidence" value="ECO:0007669"/>
    <property type="project" value="InterPro"/>
</dbReference>
<feature type="domain" description="Homeobox" evidence="9">
    <location>
        <begin position="1380"/>
        <end position="1440"/>
    </location>
</feature>
<feature type="compositionally biased region" description="Basic and acidic residues" evidence="8">
    <location>
        <begin position="23"/>
        <end position="47"/>
    </location>
</feature>
<evidence type="ECO:0000256" key="3">
    <source>
        <dbReference type="ARBA" id="ARBA00023155"/>
    </source>
</evidence>
<dbReference type="InterPro" id="IPR001356">
    <property type="entry name" value="HD"/>
</dbReference>
<dbReference type="CDD" id="cd00086">
    <property type="entry name" value="homeodomain"/>
    <property type="match status" value="1"/>
</dbReference>
<feature type="compositionally biased region" description="Basic and acidic residues" evidence="8">
    <location>
        <begin position="79"/>
        <end position="101"/>
    </location>
</feature>
<dbReference type="GO" id="GO:0030154">
    <property type="term" value="P:cell differentiation"/>
    <property type="evidence" value="ECO:0007669"/>
    <property type="project" value="UniProtKB-ARBA"/>
</dbReference>
<feature type="compositionally biased region" description="Basic and acidic residues" evidence="8">
    <location>
        <begin position="1114"/>
        <end position="1136"/>
    </location>
</feature>
<feature type="region of interest" description="Disordered" evidence="8">
    <location>
        <begin position="1091"/>
        <end position="1188"/>
    </location>
</feature>
<feature type="compositionally biased region" description="Basic residues" evidence="8">
    <location>
        <begin position="128"/>
        <end position="137"/>
    </location>
</feature>
<evidence type="ECO:0000259" key="10">
    <source>
        <dbReference type="PROSITE" id="PS51179"/>
    </source>
</evidence>
<feature type="compositionally biased region" description="Polar residues" evidence="8">
    <location>
        <begin position="48"/>
        <end position="61"/>
    </location>
</feature>
<sequence>MIASTSEQQSTNTSSFINNKTLFIKDDSEETNIKEAEREEEKKDKQNSTEQSKQVCFQFNIPTKEGETTKLETQNLIFNEEKNIKNEKEKEDKDESKEESTKITTLNSDCSSLLEKNSQPSSSNNLQHKPKQKRRLATKSTGNKILNPSLGNSETHEQNQQDNKTTTSSFDSLFDFLNQPAETTCKNTNVKTNTKTIKTSPPINTQQQQQTKTSISQQQFCQQLAELFSCGLQQLVSLGASASSASNIPNPFDSVSVEELGKMVLEQMCKEVGDQAYNIINGLTQQLVSQGKDQQQQQQPPFLQQPELTQNIISSLNNNFVEEQQQQKQFWQTLQQSFLNSVPFNNYTNTNDSGIFMDNDGGGDNNKETEQIKGDNNGQGMDCNFPLQQQQNSFIPFFENFFTQNQQTLPSNFSSDCLQRITTNNTGESFPQLVEMFAAFQCWQLLQQQQNNQTFSSETFPNTVLPSQYTPTVDINNQPTSTQTSTKTISESRHKRNNKERSNNKKQQNQNETQQFLLPQTFNSETQNVKHDNNNDVLFNNNNQTSGFNEQQQLIATQLLSQLFGQQQNIQTNIQQNNEHLDLQQNSQQNIQQIQQNIQQNNEYQGLQQNILQNEHQNTQQQNNQLASTLSLFVGQNFLPLFNGDEQQQEILKQMFEQQQNINNTICWKENKEENECQMNIEEKEENSEEYKNENGHNNMFINQTKQQKRLKKLSKTSNIQKVPPSSSSLNIPVTGALTVKSEKSLGALLLQNHDGLERIEELDELAEFSNCFKKQRIKHGFTQGDVGVALGKRYGTDFSQTTISRFEALNLSYKNMCKLRPLLEDWLHETDRLITAGASVQDIMEGVAVQRVAMLSTKSPSSSLTTNILTSVDRLPITSEQVVVVVNLLPSTTTTLLHSLPNDRINLANLGQKNCLKSFFISSLSRRRTFLPMNSQSKFEFESRPLPPLPLPPISSLKFTPPYNYPLPPLPLPPLLPLSPLQSLTLPSFTRLPLFSSIFSSPQISLLSSPQFNNYSKDFLNRIKQFPYIDDDNLNENNKQLSNKCLICNKIVPSQQHQKNKKKYFCQFRTLFSFICCFRPLFSMMGNKNSKRTKRIKSHQGIEEEDEKEEVNEEVKKEEEKKDIKEDNKDENKEDQVEESLEEKGMKDDKEEVEERTEDEKEENPKEDIEDEGNGIVKEDREQSSSLASHPLGTLLLCDEDEEEQLNFPECFQINPIAIDDPFFNYWNNQQWNCQERPIQIDLGFDERIKTFWNGDWWNNKKWSSGTDWHELIGNMEFSPVYGHSEAVNDEWNRQEWKNSHHSEEENDNNNNFDNNGLISLFSAAQDFTANISSISPIEEGEPHQHNHQITKMENDEKMTFSTIINNEPVQSKILLPPFKKRRKRTNLDTTQKLSLDTFFRIDPRPDNARMVEIASLLDLDHDVVRVWFCNRRQKLRKN</sequence>
<proteinExistence type="inferred from homology"/>
<evidence type="ECO:0000256" key="4">
    <source>
        <dbReference type="ARBA" id="ARBA00023242"/>
    </source>
</evidence>
<dbReference type="SUPFAM" id="SSF46689">
    <property type="entry name" value="Homeodomain-like"/>
    <property type="match status" value="1"/>
</dbReference>
<keyword evidence="4 5" id="KW-0539">Nucleus</keyword>
<name>A0A1I8BLH1_MELHA</name>
<dbReference type="SMART" id="SM00352">
    <property type="entry name" value="POU"/>
    <property type="match status" value="1"/>
</dbReference>
<dbReference type="WBParaSite" id="MhA1_Contig32.frz3.fgene1">
    <property type="protein sequence ID" value="MhA1_Contig32.frz3.fgene1"/>
    <property type="gene ID" value="MhA1_Contig32.frz3.fgene1"/>
</dbReference>
<evidence type="ECO:0000256" key="6">
    <source>
        <dbReference type="RuleBase" id="RU000682"/>
    </source>
</evidence>
<dbReference type="Gene3D" id="1.10.10.60">
    <property type="entry name" value="Homeodomain-like"/>
    <property type="match status" value="1"/>
</dbReference>
<dbReference type="Gene3D" id="1.10.260.40">
    <property type="entry name" value="lambda repressor-like DNA-binding domains"/>
    <property type="match status" value="1"/>
</dbReference>
<feature type="compositionally biased region" description="Polar residues" evidence="8">
    <location>
        <begin position="138"/>
        <end position="153"/>
    </location>
</feature>
<dbReference type="Pfam" id="PF00157">
    <property type="entry name" value="Pou"/>
    <property type="match status" value="1"/>
</dbReference>
<dbReference type="InterPro" id="IPR050255">
    <property type="entry name" value="POU_domain_TF"/>
</dbReference>
<feature type="region of interest" description="Disordered" evidence="8">
    <location>
        <begin position="457"/>
        <end position="512"/>
    </location>
</feature>